<gene>
    <name evidence="5" type="ORF">GCM10022277_25120</name>
</gene>
<evidence type="ECO:0000259" key="4">
    <source>
        <dbReference type="PROSITE" id="PS50995"/>
    </source>
</evidence>
<dbReference type="SUPFAM" id="SSF46785">
    <property type="entry name" value="Winged helix' DNA-binding domain"/>
    <property type="match status" value="1"/>
</dbReference>
<dbReference type="InterPro" id="IPR036388">
    <property type="entry name" value="WH-like_DNA-bd_sf"/>
</dbReference>
<dbReference type="Pfam" id="PF01047">
    <property type="entry name" value="MarR"/>
    <property type="match status" value="1"/>
</dbReference>
<sequence>MVELCLNLALRKANRVMSQVYDDYLSVVGLKCGQFSILRAVHYTQPTTNRALQDVLVLDQTTLTRNLKPIIRDGLITVGSGDDKRVKILSLSKEGEALYQEALPHWKQAQTRVKEILGEKMVGQMVDLTNHIIDIK</sequence>
<proteinExistence type="predicted"/>
<dbReference type="InterPro" id="IPR036390">
    <property type="entry name" value="WH_DNA-bd_sf"/>
</dbReference>
<dbReference type="RefSeq" id="WP_344798880.1">
    <property type="nucleotide sequence ID" value="NZ_BAABBN010000007.1"/>
</dbReference>
<keyword evidence="6" id="KW-1185">Reference proteome</keyword>
<feature type="domain" description="HTH marR-type" evidence="4">
    <location>
        <begin position="3"/>
        <end position="134"/>
    </location>
</feature>
<accession>A0ABP7MSM4</accession>
<dbReference type="Proteomes" id="UP001501565">
    <property type="component" value="Unassembled WGS sequence"/>
</dbReference>
<name>A0ABP7MSM4_9GAMM</name>
<comment type="caution">
    <text evidence="5">The sequence shown here is derived from an EMBL/GenBank/DDBJ whole genome shotgun (WGS) entry which is preliminary data.</text>
</comment>
<evidence type="ECO:0000313" key="6">
    <source>
        <dbReference type="Proteomes" id="UP001501565"/>
    </source>
</evidence>
<keyword evidence="2" id="KW-0238">DNA-binding</keyword>
<evidence type="ECO:0000256" key="1">
    <source>
        <dbReference type="ARBA" id="ARBA00023015"/>
    </source>
</evidence>
<reference evidence="6" key="1">
    <citation type="journal article" date="2019" name="Int. J. Syst. Evol. Microbiol.">
        <title>The Global Catalogue of Microorganisms (GCM) 10K type strain sequencing project: providing services to taxonomists for standard genome sequencing and annotation.</title>
        <authorList>
            <consortium name="The Broad Institute Genomics Platform"/>
            <consortium name="The Broad Institute Genome Sequencing Center for Infectious Disease"/>
            <person name="Wu L."/>
            <person name="Ma J."/>
        </authorList>
    </citation>
    <scope>NUCLEOTIDE SEQUENCE [LARGE SCALE GENOMIC DNA]</scope>
    <source>
        <strain evidence="6">JCM 17551</strain>
    </source>
</reference>
<protein>
    <submittedName>
        <fullName evidence="5">MarR family winged helix-turn-helix transcriptional regulator</fullName>
    </submittedName>
</protein>
<keyword evidence="1" id="KW-0805">Transcription regulation</keyword>
<dbReference type="EMBL" id="BAABBN010000007">
    <property type="protein sequence ID" value="GAA3927703.1"/>
    <property type="molecule type" value="Genomic_DNA"/>
</dbReference>
<dbReference type="Gene3D" id="1.10.10.10">
    <property type="entry name" value="Winged helix-like DNA-binding domain superfamily/Winged helix DNA-binding domain"/>
    <property type="match status" value="1"/>
</dbReference>
<dbReference type="InterPro" id="IPR000835">
    <property type="entry name" value="HTH_MarR-typ"/>
</dbReference>
<organism evidence="5 6">
    <name type="scientific">Litoribacillus peritrichatus</name>
    <dbReference type="NCBI Taxonomy" id="718191"/>
    <lineage>
        <taxon>Bacteria</taxon>
        <taxon>Pseudomonadati</taxon>
        <taxon>Pseudomonadota</taxon>
        <taxon>Gammaproteobacteria</taxon>
        <taxon>Oceanospirillales</taxon>
        <taxon>Oceanospirillaceae</taxon>
        <taxon>Litoribacillus</taxon>
    </lineage>
</organism>
<evidence type="ECO:0000256" key="3">
    <source>
        <dbReference type="ARBA" id="ARBA00023163"/>
    </source>
</evidence>
<dbReference type="PROSITE" id="PS50995">
    <property type="entry name" value="HTH_MARR_2"/>
    <property type="match status" value="1"/>
</dbReference>
<dbReference type="PANTHER" id="PTHR42756">
    <property type="entry name" value="TRANSCRIPTIONAL REGULATOR, MARR"/>
    <property type="match status" value="1"/>
</dbReference>
<evidence type="ECO:0000313" key="5">
    <source>
        <dbReference type="EMBL" id="GAA3927703.1"/>
    </source>
</evidence>
<evidence type="ECO:0000256" key="2">
    <source>
        <dbReference type="ARBA" id="ARBA00023125"/>
    </source>
</evidence>
<dbReference type="SMART" id="SM00347">
    <property type="entry name" value="HTH_MARR"/>
    <property type="match status" value="1"/>
</dbReference>
<dbReference type="PANTHER" id="PTHR42756:SF1">
    <property type="entry name" value="TRANSCRIPTIONAL REPRESSOR OF EMRAB OPERON"/>
    <property type="match status" value="1"/>
</dbReference>
<keyword evidence="3" id="KW-0804">Transcription</keyword>